<feature type="region of interest" description="Disordered" evidence="1">
    <location>
        <begin position="161"/>
        <end position="183"/>
    </location>
</feature>
<feature type="compositionally biased region" description="Polar residues" evidence="1">
    <location>
        <begin position="9"/>
        <end position="21"/>
    </location>
</feature>
<keyword evidence="3" id="KW-1185">Reference proteome</keyword>
<organism evidence="2 3">
    <name type="scientific">Suillus placidus</name>
    <dbReference type="NCBI Taxonomy" id="48579"/>
    <lineage>
        <taxon>Eukaryota</taxon>
        <taxon>Fungi</taxon>
        <taxon>Dikarya</taxon>
        <taxon>Basidiomycota</taxon>
        <taxon>Agaricomycotina</taxon>
        <taxon>Agaricomycetes</taxon>
        <taxon>Agaricomycetidae</taxon>
        <taxon>Boletales</taxon>
        <taxon>Suillineae</taxon>
        <taxon>Suillaceae</taxon>
        <taxon>Suillus</taxon>
    </lineage>
</organism>
<evidence type="ECO:0000313" key="2">
    <source>
        <dbReference type="EMBL" id="KAG1768433.1"/>
    </source>
</evidence>
<reference evidence="2" key="1">
    <citation type="journal article" date="2020" name="New Phytol.">
        <title>Comparative genomics reveals dynamic genome evolution in host specialist ectomycorrhizal fungi.</title>
        <authorList>
            <person name="Lofgren L.A."/>
            <person name="Nguyen N.H."/>
            <person name="Vilgalys R."/>
            <person name="Ruytinx J."/>
            <person name="Liao H.L."/>
            <person name="Branco S."/>
            <person name="Kuo A."/>
            <person name="LaButti K."/>
            <person name="Lipzen A."/>
            <person name="Andreopoulos W."/>
            <person name="Pangilinan J."/>
            <person name="Riley R."/>
            <person name="Hundley H."/>
            <person name="Na H."/>
            <person name="Barry K."/>
            <person name="Grigoriev I.V."/>
            <person name="Stajich J.E."/>
            <person name="Kennedy P.G."/>
        </authorList>
    </citation>
    <scope>NUCLEOTIDE SEQUENCE</scope>
    <source>
        <strain evidence="2">DOB743</strain>
    </source>
</reference>
<dbReference type="OrthoDB" id="2680668at2759"/>
<feature type="region of interest" description="Disordered" evidence="1">
    <location>
        <begin position="1"/>
        <end position="71"/>
    </location>
</feature>
<dbReference type="AlphaFoldDB" id="A0A9P6ZJ20"/>
<proteinExistence type="predicted"/>
<protein>
    <submittedName>
        <fullName evidence="2">Uncharacterized protein</fullName>
    </submittedName>
</protein>
<name>A0A9P6ZJ20_9AGAM</name>
<dbReference type="Proteomes" id="UP000714275">
    <property type="component" value="Unassembled WGS sequence"/>
</dbReference>
<feature type="compositionally biased region" description="Polar residues" evidence="1">
    <location>
        <begin position="39"/>
        <end position="62"/>
    </location>
</feature>
<comment type="caution">
    <text evidence="2">The sequence shown here is derived from an EMBL/GenBank/DDBJ whole genome shotgun (WGS) entry which is preliminary data.</text>
</comment>
<dbReference type="EMBL" id="JABBWD010000079">
    <property type="protein sequence ID" value="KAG1768433.1"/>
    <property type="molecule type" value="Genomic_DNA"/>
</dbReference>
<accession>A0A9P6ZJ20</accession>
<sequence length="183" mass="19497">MPAGVVITPQPSAPLSSSWHPTPNPFDITTTPPPPLPSFHSNVQATSAPTPFSSGASSTNTMPPRPSRMLPSGADVASFAVKMELVATENTVTKTANTILNTQPVKKCQPSLKPMQVGPMITPRNICTLNWQKKWSPASAFALYSDNLSTSMREEYKSKVTAQARSSSTQQAVDGEDAINVGE</sequence>
<evidence type="ECO:0000256" key="1">
    <source>
        <dbReference type="SAM" id="MobiDB-lite"/>
    </source>
</evidence>
<gene>
    <name evidence="2" type="ORF">EV702DRAFT_1203273</name>
</gene>
<feature type="compositionally biased region" description="Polar residues" evidence="1">
    <location>
        <begin position="161"/>
        <end position="172"/>
    </location>
</feature>
<evidence type="ECO:0000313" key="3">
    <source>
        <dbReference type="Proteomes" id="UP000714275"/>
    </source>
</evidence>